<feature type="region of interest" description="Disordered" evidence="1">
    <location>
        <begin position="74"/>
        <end position="93"/>
    </location>
</feature>
<accession>A0A8S9J509</accession>
<sequence length="248" mass="27904">MVVTLILRQEENGNLHDLEGHLRNAAEVWKLEWNMNFYVAKHEKLQEGDFEVESSMSFGSSHWCRSTPDYEHRPTDFNEHRSTSLPKNRLTTPAESVASCNALPKIDIAQLNARRHSSKPSDNPLDTTSTRSEDAPEPVQVDKASEGRTLRRRKEKVDKPSWKDARSPRQRIPDNKTPTSNQPNGRIRSSKLSNSPNRLVRPSKPSNSPNGRVGPNEPSNLPICRVGPNTPPSSHSRSSLFCDRIGSN</sequence>
<feature type="compositionally biased region" description="Basic and acidic residues" evidence="1">
    <location>
        <begin position="143"/>
        <end position="174"/>
    </location>
</feature>
<protein>
    <recommendedName>
        <fullName evidence="3">DUF4005 domain-containing protein</fullName>
    </recommendedName>
</protein>
<evidence type="ECO:0000256" key="1">
    <source>
        <dbReference type="SAM" id="MobiDB-lite"/>
    </source>
</evidence>
<reference evidence="2" key="1">
    <citation type="submission" date="2019-12" db="EMBL/GenBank/DDBJ databases">
        <title>Genome sequencing and annotation of Brassica cretica.</title>
        <authorList>
            <person name="Studholme D.J."/>
            <person name="Sarris P.F."/>
        </authorList>
    </citation>
    <scope>NUCLEOTIDE SEQUENCE</scope>
    <source>
        <strain evidence="2">PFS-102/07</strain>
        <tissue evidence="2">Leaf</tissue>
    </source>
</reference>
<gene>
    <name evidence="2" type="ORF">F2Q70_00004029</name>
</gene>
<name>A0A8S9J509_BRACR</name>
<feature type="compositionally biased region" description="Polar residues" evidence="1">
    <location>
        <begin position="120"/>
        <end position="130"/>
    </location>
</feature>
<comment type="caution">
    <text evidence="2">The sequence shown here is derived from an EMBL/GenBank/DDBJ whole genome shotgun (WGS) entry which is preliminary data.</text>
</comment>
<feature type="region of interest" description="Disordered" evidence="1">
    <location>
        <begin position="111"/>
        <end position="248"/>
    </location>
</feature>
<proteinExistence type="predicted"/>
<organism evidence="2">
    <name type="scientific">Brassica cretica</name>
    <name type="common">Mustard</name>
    <dbReference type="NCBI Taxonomy" id="69181"/>
    <lineage>
        <taxon>Eukaryota</taxon>
        <taxon>Viridiplantae</taxon>
        <taxon>Streptophyta</taxon>
        <taxon>Embryophyta</taxon>
        <taxon>Tracheophyta</taxon>
        <taxon>Spermatophyta</taxon>
        <taxon>Magnoliopsida</taxon>
        <taxon>eudicotyledons</taxon>
        <taxon>Gunneridae</taxon>
        <taxon>Pentapetalae</taxon>
        <taxon>rosids</taxon>
        <taxon>malvids</taxon>
        <taxon>Brassicales</taxon>
        <taxon>Brassicaceae</taxon>
        <taxon>Brassiceae</taxon>
        <taxon>Brassica</taxon>
    </lineage>
</organism>
<feature type="compositionally biased region" description="Polar residues" evidence="1">
    <location>
        <begin position="83"/>
        <end position="93"/>
    </location>
</feature>
<dbReference type="EMBL" id="QGKY02001015">
    <property type="protein sequence ID" value="KAF2576297.1"/>
    <property type="molecule type" value="Genomic_DNA"/>
</dbReference>
<evidence type="ECO:0000313" key="2">
    <source>
        <dbReference type="EMBL" id="KAF2576297.1"/>
    </source>
</evidence>
<dbReference type="AlphaFoldDB" id="A0A8S9J509"/>
<evidence type="ECO:0008006" key="3">
    <source>
        <dbReference type="Google" id="ProtNLM"/>
    </source>
</evidence>